<feature type="region of interest" description="Disordered" evidence="4">
    <location>
        <begin position="213"/>
        <end position="242"/>
    </location>
</feature>
<feature type="compositionally biased region" description="Pro residues" evidence="4">
    <location>
        <begin position="227"/>
        <end position="236"/>
    </location>
</feature>
<dbReference type="PROSITE" id="PS50217">
    <property type="entry name" value="BZIP"/>
    <property type="match status" value="1"/>
</dbReference>
<dbReference type="PROSITE" id="PS00036">
    <property type="entry name" value="BZIP_BASIC"/>
    <property type="match status" value="1"/>
</dbReference>
<dbReference type="EMBL" id="CAXHTB010000003">
    <property type="protein sequence ID" value="CAL0303750.1"/>
    <property type="molecule type" value="Genomic_DNA"/>
</dbReference>
<dbReference type="PANTHER" id="PTHR46391">
    <property type="entry name" value="BASIC LEUCINE ZIPPER 34"/>
    <property type="match status" value="1"/>
</dbReference>
<dbReference type="GO" id="GO:0003677">
    <property type="term" value="F:DNA binding"/>
    <property type="evidence" value="ECO:0007669"/>
    <property type="project" value="TreeGrafter"/>
</dbReference>
<dbReference type="GO" id="GO:0003700">
    <property type="term" value="F:DNA-binding transcription factor activity"/>
    <property type="evidence" value="ECO:0007669"/>
    <property type="project" value="InterPro"/>
</dbReference>
<evidence type="ECO:0000313" key="6">
    <source>
        <dbReference type="EMBL" id="CAL0303750.1"/>
    </source>
</evidence>
<dbReference type="GO" id="GO:0005634">
    <property type="term" value="C:nucleus"/>
    <property type="evidence" value="ECO:0007669"/>
    <property type="project" value="TreeGrafter"/>
</dbReference>
<dbReference type="AlphaFoldDB" id="A0AAV1W366"/>
<keyword evidence="7" id="KW-1185">Reference proteome</keyword>
<name>A0AAV1W366_LUPLU</name>
<dbReference type="InterPro" id="IPR052483">
    <property type="entry name" value="bZIP_transcription_regulators"/>
</dbReference>
<dbReference type="CDD" id="cd14703">
    <property type="entry name" value="bZIP_plant_RF2"/>
    <property type="match status" value="1"/>
</dbReference>
<dbReference type="GO" id="GO:0045893">
    <property type="term" value="P:positive regulation of DNA-templated transcription"/>
    <property type="evidence" value="ECO:0007669"/>
    <property type="project" value="TreeGrafter"/>
</dbReference>
<proteinExistence type="predicted"/>
<dbReference type="Pfam" id="PF00170">
    <property type="entry name" value="bZIP_1"/>
    <property type="match status" value="1"/>
</dbReference>
<dbReference type="InterPro" id="IPR004827">
    <property type="entry name" value="bZIP"/>
</dbReference>
<dbReference type="PANTHER" id="PTHR46391:SF35">
    <property type="entry name" value="BASIC LEUCINE ZIPPER 34-LIKE ISOFORM X1"/>
    <property type="match status" value="1"/>
</dbReference>
<dbReference type="FunFam" id="1.20.5.170:FF:000086">
    <property type="entry name" value="Transcription factor VIP1"/>
    <property type="match status" value="1"/>
</dbReference>
<dbReference type="InterPro" id="IPR046347">
    <property type="entry name" value="bZIP_sf"/>
</dbReference>
<gene>
    <name evidence="6" type="ORF">LLUT_LOCUS4810</name>
</gene>
<evidence type="ECO:0000256" key="3">
    <source>
        <dbReference type="ARBA" id="ARBA00023242"/>
    </source>
</evidence>
<evidence type="ECO:0000313" key="7">
    <source>
        <dbReference type="Proteomes" id="UP001497480"/>
    </source>
</evidence>
<feature type="domain" description="BZIP" evidence="5">
    <location>
        <begin position="111"/>
        <end position="163"/>
    </location>
</feature>
<evidence type="ECO:0000259" key="5">
    <source>
        <dbReference type="PROSITE" id="PS50217"/>
    </source>
</evidence>
<sequence>MSNSSTTGEAFSHQQQQQLPSWVDDFIAASSPPRRGSFAVLDDDQLISMFSDDSALPQLMSSEYNSNDNQKVMTLNVMVPMQEHDQQPKNEAMEEEISWRNGMEVGTELLTPRRVKRILANRQSAQKSRVRKLQYVSELERNVTSLQTEVSILSPRVAFLDHQRLILNVDNSSLKQRIAALAQDKIFKDGHQEALKMEIERLRQIYQHQNLHKMGNSVNNNGHSLHSPPPSQPQPPYSTSSSNIISALGM</sequence>
<dbReference type="SUPFAM" id="SSF57959">
    <property type="entry name" value="Leucine zipper domain"/>
    <property type="match status" value="1"/>
</dbReference>
<protein>
    <recommendedName>
        <fullName evidence="5">BZIP domain-containing protein</fullName>
    </recommendedName>
</protein>
<organism evidence="6 7">
    <name type="scientific">Lupinus luteus</name>
    <name type="common">European yellow lupine</name>
    <dbReference type="NCBI Taxonomy" id="3873"/>
    <lineage>
        <taxon>Eukaryota</taxon>
        <taxon>Viridiplantae</taxon>
        <taxon>Streptophyta</taxon>
        <taxon>Embryophyta</taxon>
        <taxon>Tracheophyta</taxon>
        <taxon>Spermatophyta</taxon>
        <taxon>Magnoliopsida</taxon>
        <taxon>eudicotyledons</taxon>
        <taxon>Gunneridae</taxon>
        <taxon>Pentapetalae</taxon>
        <taxon>rosids</taxon>
        <taxon>fabids</taxon>
        <taxon>Fabales</taxon>
        <taxon>Fabaceae</taxon>
        <taxon>Papilionoideae</taxon>
        <taxon>50 kb inversion clade</taxon>
        <taxon>genistoids sensu lato</taxon>
        <taxon>core genistoids</taxon>
        <taxon>Genisteae</taxon>
        <taxon>Lupinus</taxon>
    </lineage>
</organism>
<dbReference type="SMART" id="SM00338">
    <property type="entry name" value="BRLZ"/>
    <property type="match status" value="1"/>
</dbReference>
<comment type="caution">
    <text evidence="6">The sequence shown here is derived from an EMBL/GenBank/DDBJ whole genome shotgun (WGS) entry which is preliminary data.</text>
</comment>
<evidence type="ECO:0000256" key="2">
    <source>
        <dbReference type="ARBA" id="ARBA00023163"/>
    </source>
</evidence>
<dbReference type="InterPro" id="IPR044759">
    <property type="entry name" value="bZIP_RF2"/>
</dbReference>
<dbReference type="Proteomes" id="UP001497480">
    <property type="component" value="Unassembled WGS sequence"/>
</dbReference>
<dbReference type="Gene3D" id="1.20.5.170">
    <property type="match status" value="1"/>
</dbReference>
<evidence type="ECO:0000256" key="4">
    <source>
        <dbReference type="SAM" id="MobiDB-lite"/>
    </source>
</evidence>
<keyword evidence="3" id="KW-0539">Nucleus</keyword>
<keyword evidence="2" id="KW-0804">Transcription</keyword>
<reference evidence="6 7" key="1">
    <citation type="submission" date="2024-03" db="EMBL/GenBank/DDBJ databases">
        <authorList>
            <person name="Martinez-Hernandez J."/>
        </authorList>
    </citation>
    <scope>NUCLEOTIDE SEQUENCE [LARGE SCALE GENOMIC DNA]</scope>
</reference>
<evidence type="ECO:0000256" key="1">
    <source>
        <dbReference type="ARBA" id="ARBA00023015"/>
    </source>
</evidence>
<accession>A0AAV1W366</accession>
<keyword evidence="1" id="KW-0805">Transcription regulation</keyword>